<dbReference type="CDD" id="cd06173">
    <property type="entry name" value="MFS_MefA_like"/>
    <property type="match status" value="1"/>
</dbReference>
<evidence type="ECO:0000313" key="9">
    <source>
        <dbReference type="EMBL" id="TCJ01869.1"/>
    </source>
</evidence>
<evidence type="ECO:0000256" key="2">
    <source>
        <dbReference type="ARBA" id="ARBA00022448"/>
    </source>
</evidence>
<dbReference type="Gene3D" id="1.20.1250.20">
    <property type="entry name" value="MFS general substrate transporter like domains"/>
    <property type="match status" value="1"/>
</dbReference>
<evidence type="ECO:0000256" key="3">
    <source>
        <dbReference type="ARBA" id="ARBA00022475"/>
    </source>
</evidence>
<feature type="transmembrane region" description="Helical" evidence="7">
    <location>
        <begin position="323"/>
        <end position="345"/>
    </location>
</feature>
<feature type="transmembrane region" description="Helical" evidence="7">
    <location>
        <begin position="298"/>
        <end position="317"/>
    </location>
</feature>
<feature type="transmembrane region" description="Helical" evidence="7">
    <location>
        <begin position="270"/>
        <end position="291"/>
    </location>
</feature>
<dbReference type="Proteomes" id="UP000293846">
    <property type="component" value="Unassembled WGS sequence"/>
</dbReference>
<dbReference type="OrthoDB" id="3613552at2"/>
<keyword evidence="6 7" id="KW-0472">Membrane</keyword>
<protein>
    <submittedName>
        <fullName evidence="9">MFS transporter</fullName>
    </submittedName>
</protein>
<dbReference type="InterPro" id="IPR036259">
    <property type="entry name" value="MFS_trans_sf"/>
</dbReference>
<evidence type="ECO:0000313" key="10">
    <source>
        <dbReference type="Proteomes" id="UP000293846"/>
    </source>
</evidence>
<evidence type="ECO:0000256" key="4">
    <source>
        <dbReference type="ARBA" id="ARBA00022692"/>
    </source>
</evidence>
<dbReference type="EMBL" id="SJTH01000047">
    <property type="protein sequence ID" value="TCJ01869.1"/>
    <property type="molecule type" value="Genomic_DNA"/>
</dbReference>
<keyword evidence="3" id="KW-1003">Cell membrane</keyword>
<reference evidence="9 10" key="1">
    <citation type="submission" date="2019-03" db="EMBL/GenBank/DDBJ databases">
        <authorList>
            <person name="Jensen L."/>
            <person name="Storgaard J."/>
            <person name="Sulaj E."/>
            <person name="Schramm A."/>
            <person name="Marshall I.P.G."/>
        </authorList>
    </citation>
    <scope>NUCLEOTIDE SEQUENCE [LARGE SCALE GENOMIC DNA]</scope>
    <source>
        <strain evidence="9 10">2017H2G3</strain>
    </source>
</reference>
<feature type="transmembrane region" description="Helical" evidence="7">
    <location>
        <begin position="174"/>
        <end position="202"/>
    </location>
</feature>
<feature type="transmembrane region" description="Helical" evidence="7">
    <location>
        <begin position="236"/>
        <end position="258"/>
    </location>
</feature>
<feature type="transmembrane region" description="Helical" evidence="7">
    <location>
        <begin position="57"/>
        <end position="82"/>
    </location>
</feature>
<dbReference type="STRING" id="1742358.GCA_001439605_04202"/>
<sequence length="415" mass="46267">MENQKVLDASNHKFYFVELLRNRPFILLWLSSTASFLSLSTYLFAEQWYIITELNKEASLGIVMMATMIPRILFMIIGGVWADKLKKSQIMFISSLIRFLIVLVMILFLRMSWLEIWPLVGFALIFGILDAFFSPANTSLLPILVPKEGLIRANSLIQSSNQIAMVSGPMIGGLILAVGSFIHLFLFVALLLFITFLFSLFINEQENKKLKNMSTISELKEGIKYVRSMQSLKSMLLILIIINFLFFGPLLMGIPLIVDKLLQGNALDLSFLQSSYQVGMLAGALTIGVLTIKKKKGLAILFMISALGILLTFLGQIEEIWQGVLLLILMGSLSSFINVMLVTSIQEKSQKDKIGRVMSLVSAFSNGLVPLSYAFVSLALVLNFGISNIMMICGIGIIIISFVFLSNSKVIKEEI</sequence>
<dbReference type="GO" id="GO:0022857">
    <property type="term" value="F:transmembrane transporter activity"/>
    <property type="evidence" value="ECO:0007669"/>
    <property type="project" value="InterPro"/>
</dbReference>
<feature type="transmembrane region" description="Helical" evidence="7">
    <location>
        <begin position="116"/>
        <end position="136"/>
    </location>
</feature>
<dbReference type="PANTHER" id="PTHR23513">
    <property type="entry name" value="INTEGRAL MEMBRANE EFFLUX PROTEIN-RELATED"/>
    <property type="match status" value="1"/>
</dbReference>
<dbReference type="InterPro" id="IPR011701">
    <property type="entry name" value="MFS"/>
</dbReference>
<feature type="transmembrane region" description="Helical" evidence="7">
    <location>
        <begin position="88"/>
        <end position="109"/>
    </location>
</feature>
<organism evidence="9 10">
    <name type="scientific">Cytobacillus praedii</name>
    <dbReference type="NCBI Taxonomy" id="1742358"/>
    <lineage>
        <taxon>Bacteria</taxon>
        <taxon>Bacillati</taxon>
        <taxon>Bacillota</taxon>
        <taxon>Bacilli</taxon>
        <taxon>Bacillales</taxon>
        <taxon>Bacillaceae</taxon>
        <taxon>Cytobacillus</taxon>
    </lineage>
</organism>
<dbReference type="PANTHER" id="PTHR23513:SF6">
    <property type="entry name" value="MAJOR FACILITATOR SUPERFAMILY ASSOCIATED DOMAIN-CONTAINING PROTEIN"/>
    <property type="match status" value="1"/>
</dbReference>
<feature type="transmembrane region" description="Helical" evidence="7">
    <location>
        <begin position="386"/>
        <end position="405"/>
    </location>
</feature>
<dbReference type="RefSeq" id="WP_057762001.1">
    <property type="nucleotide sequence ID" value="NZ_LMBX01000004.1"/>
</dbReference>
<dbReference type="GO" id="GO:0005886">
    <property type="term" value="C:plasma membrane"/>
    <property type="evidence" value="ECO:0007669"/>
    <property type="project" value="UniProtKB-SubCell"/>
</dbReference>
<dbReference type="InterPro" id="IPR020846">
    <property type="entry name" value="MFS_dom"/>
</dbReference>
<keyword evidence="2" id="KW-0813">Transport</keyword>
<feature type="domain" description="Major facilitator superfamily (MFS) profile" evidence="8">
    <location>
        <begin position="24"/>
        <end position="411"/>
    </location>
</feature>
<comment type="subcellular location">
    <subcellularLocation>
        <location evidence="1">Cell membrane</location>
        <topology evidence="1">Multi-pass membrane protein</topology>
    </subcellularLocation>
</comment>
<accession>A0A4R1AQQ8</accession>
<feature type="transmembrane region" description="Helical" evidence="7">
    <location>
        <begin position="357"/>
        <end position="380"/>
    </location>
</feature>
<proteinExistence type="predicted"/>
<evidence type="ECO:0000259" key="8">
    <source>
        <dbReference type="PROSITE" id="PS50850"/>
    </source>
</evidence>
<dbReference type="SUPFAM" id="SSF103473">
    <property type="entry name" value="MFS general substrate transporter"/>
    <property type="match status" value="1"/>
</dbReference>
<dbReference type="AlphaFoldDB" id="A0A4R1AQQ8"/>
<name>A0A4R1AQQ8_9BACI</name>
<comment type="caution">
    <text evidence="9">The sequence shown here is derived from an EMBL/GenBank/DDBJ whole genome shotgun (WGS) entry which is preliminary data.</text>
</comment>
<evidence type="ECO:0000256" key="6">
    <source>
        <dbReference type="ARBA" id="ARBA00023136"/>
    </source>
</evidence>
<keyword evidence="4 7" id="KW-0812">Transmembrane</keyword>
<dbReference type="Pfam" id="PF07690">
    <property type="entry name" value="MFS_1"/>
    <property type="match status" value="1"/>
</dbReference>
<keyword evidence="10" id="KW-1185">Reference proteome</keyword>
<keyword evidence="5 7" id="KW-1133">Transmembrane helix</keyword>
<dbReference type="PROSITE" id="PS50850">
    <property type="entry name" value="MFS"/>
    <property type="match status" value="1"/>
</dbReference>
<gene>
    <name evidence="9" type="ORF">E0Y62_22000</name>
</gene>
<feature type="transmembrane region" description="Helical" evidence="7">
    <location>
        <begin position="26"/>
        <end position="45"/>
    </location>
</feature>
<evidence type="ECO:0000256" key="1">
    <source>
        <dbReference type="ARBA" id="ARBA00004651"/>
    </source>
</evidence>
<evidence type="ECO:0000256" key="7">
    <source>
        <dbReference type="SAM" id="Phobius"/>
    </source>
</evidence>
<evidence type="ECO:0000256" key="5">
    <source>
        <dbReference type="ARBA" id="ARBA00022989"/>
    </source>
</evidence>